<evidence type="ECO:0000256" key="2">
    <source>
        <dbReference type="ARBA" id="ARBA00009773"/>
    </source>
</evidence>
<keyword evidence="4 6" id="KW-1133">Transmembrane helix</keyword>
<comment type="subcellular location">
    <subcellularLocation>
        <location evidence="1">Membrane</location>
        <topology evidence="1">Multi-pass membrane protein</topology>
    </subcellularLocation>
</comment>
<reference evidence="7 8" key="1">
    <citation type="submission" date="2017-09" db="EMBL/GenBank/DDBJ databases">
        <authorList>
            <person name="Ehlers B."/>
            <person name="Leendertz F.H."/>
        </authorList>
    </citation>
    <scope>NUCLEOTIDE SEQUENCE [LARGE SCALE GENOMIC DNA]</scope>
    <source>
        <strain evidence="7 8">USBA 140</strain>
    </source>
</reference>
<evidence type="ECO:0000313" key="7">
    <source>
        <dbReference type="EMBL" id="SOD92764.1"/>
    </source>
</evidence>
<evidence type="ECO:0000256" key="1">
    <source>
        <dbReference type="ARBA" id="ARBA00004141"/>
    </source>
</evidence>
<sequence>MLAAEERKDLAAYSRRVLIAAAVVVGLWIAWRLATFLILAFAGILLAVILYRASTALGRVLHMGRRWALALLLVLLAAALIGGGWLFGSQAVSQFQQLGQTVGQGFDQIQTWLRDVGAMQLLGGSGGGGVVGSGLMSRAMTVATTAFDLMAGLLIILFLGIYLAATPGVYRRGIVLLFPKERHAQINAALDEAGEGLWRWMLGQLVSMLTIAVLSTGLLLLLGVPMALALGIIAGLLEFIPILGPWLAAVPAVLVGLTVDVQTAGWVALAYFGIQQVESYVITPLAERWAVSLPPAVTVAAATAFTMLFGFVGLLFATPFVLALIVLVRCLYVRGALQEEPRDGRMPG</sequence>
<dbReference type="InterPro" id="IPR002549">
    <property type="entry name" value="AI-2E-like"/>
</dbReference>
<dbReference type="Pfam" id="PF01594">
    <property type="entry name" value="AI-2E_transport"/>
    <property type="match status" value="1"/>
</dbReference>
<evidence type="ECO:0000256" key="5">
    <source>
        <dbReference type="ARBA" id="ARBA00023136"/>
    </source>
</evidence>
<dbReference type="Proteomes" id="UP000219621">
    <property type="component" value="Unassembled WGS sequence"/>
</dbReference>
<dbReference type="GO" id="GO:0016020">
    <property type="term" value="C:membrane"/>
    <property type="evidence" value="ECO:0007669"/>
    <property type="project" value="UniProtKB-SubCell"/>
</dbReference>
<keyword evidence="5 6" id="KW-0472">Membrane</keyword>
<dbReference type="RefSeq" id="WP_097278326.1">
    <property type="nucleotide sequence ID" value="NZ_OCNJ01000002.1"/>
</dbReference>
<feature type="transmembrane region" description="Helical" evidence="6">
    <location>
        <begin position="37"/>
        <end position="55"/>
    </location>
</feature>
<organism evidence="7 8">
    <name type="scientific">Caenispirillum bisanense</name>
    <dbReference type="NCBI Taxonomy" id="414052"/>
    <lineage>
        <taxon>Bacteria</taxon>
        <taxon>Pseudomonadati</taxon>
        <taxon>Pseudomonadota</taxon>
        <taxon>Alphaproteobacteria</taxon>
        <taxon>Rhodospirillales</taxon>
        <taxon>Novispirillaceae</taxon>
        <taxon>Caenispirillum</taxon>
    </lineage>
</organism>
<evidence type="ECO:0000256" key="3">
    <source>
        <dbReference type="ARBA" id="ARBA00022692"/>
    </source>
</evidence>
<keyword evidence="3 6" id="KW-0812">Transmembrane</keyword>
<comment type="similarity">
    <text evidence="2">Belongs to the autoinducer-2 exporter (AI-2E) (TC 2.A.86) family.</text>
</comment>
<evidence type="ECO:0000256" key="6">
    <source>
        <dbReference type="SAM" id="Phobius"/>
    </source>
</evidence>
<dbReference type="EMBL" id="OCNJ01000002">
    <property type="protein sequence ID" value="SOD92764.1"/>
    <property type="molecule type" value="Genomic_DNA"/>
</dbReference>
<dbReference type="GO" id="GO:0055085">
    <property type="term" value="P:transmembrane transport"/>
    <property type="evidence" value="ECO:0007669"/>
    <property type="project" value="TreeGrafter"/>
</dbReference>
<accession>A0A286GCP5</accession>
<keyword evidence="8" id="KW-1185">Reference proteome</keyword>
<protein>
    <submittedName>
        <fullName evidence="7">Predicted PurR-regulated permease PerM</fullName>
    </submittedName>
</protein>
<gene>
    <name evidence="7" type="ORF">SAMN05421508_102598</name>
</gene>
<dbReference type="PANTHER" id="PTHR21716">
    <property type="entry name" value="TRANSMEMBRANE PROTEIN"/>
    <property type="match status" value="1"/>
</dbReference>
<feature type="transmembrane region" description="Helical" evidence="6">
    <location>
        <begin position="209"/>
        <end position="234"/>
    </location>
</feature>
<name>A0A286GCP5_9PROT</name>
<feature type="transmembrane region" description="Helical" evidence="6">
    <location>
        <begin position="149"/>
        <end position="170"/>
    </location>
</feature>
<dbReference type="AlphaFoldDB" id="A0A286GCP5"/>
<dbReference type="OrthoDB" id="5761230at2"/>
<evidence type="ECO:0000313" key="8">
    <source>
        <dbReference type="Proteomes" id="UP000219621"/>
    </source>
</evidence>
<feature type="transmembrane region" description="Helical" evidence="6">
    <location>
        <begin position="12"/>
        <end position="31"/>
    </location>
</feature>
<dbReference type="PANTHER" id="PTHR21716:SF62">
    <property type="entry name" value="TRANSPORT PROTEIN YDBI-RELATED"/>
    <property type="match status" value="1"/>
</dbReference>
<feature type="transmembrane region" description="Helical" evidence="6">
    <location>
        <begin position="67"/>
        <end position="88"/>
    </location>
</feature>
<evidence type="ECO:0000256" key="4">
    <source>
        <dbReference type="ARBA" id="ARBA00022989"/>
    </source>
</evidence>
<proteinExistence type="inferred from homology"/>